<dbReference type="PANTHER" id="PTHR47841">
    <property type="entry name" value="DIACYLGLYCEROL KINASE THETA-LIKE-RELATED"/>
    <property type="match status" value="1"/>
</dbReference>
<dbReference type="Gene3D" id="3.30.60.20">
    <property type="match status" value="1"/>
</dbReference>
<feature type="domain" description="DC1" evidence="2">
    <location>
        <begin position="19"/>
        <end position="61"/>
    </location>
</feature>
<dbReference type="OrthoDB" id="1906545at2759"/>
<dbReference type="Pfam" id="PF03107">
    <property type="entry name" value="C1_2"/>
    <property type="match status" value="3"/>
</dbReference>
<feature type="domain" description="DC1" evidence="2">
    <location>
        <begin position="72"/>
        <end position="118"/>
    </location>
</feature>
<dbReference type="STRING" id="4565.A0A3B6TTQ0"/>
<dbReference type="InterPro" id="IPR004146">
    <property type="entry name" value="DC1"/>
</dbReference>
<dbReference type="EnsemblPlants" id="TraesCS7D02G545500.1">
    <property type="protein sequence ID" value="TraesCS7D02G545500.1"/>
    <property type="gene ID" value="TraesCS7D02G545500"/>
</dbReference>
<evidence type="ECO:0000313" key="3">
    <source>
        <dbReference type="EnsemblPlants" id="TraesCS7D02G545500.1"/>
    </source>
</evidence>
<organism evidence="3">
    <name type="scientific">Triticum aestivum</name>
    <name type="common">Wheat</name>
    <dbReference type="NCBI Taxonomy" id="4565"/>
    <lineage>
        <taxon>Eukaryota</taxon>
        <taxon>Viridiplantae</taxon>
        <taxon>Streptophyta</taxon>
        <taxon>Embryophyta</taxon>
        <taxon>Tracheophyta</taxon>
        <taxon>Spermatophyta</taxon>
        <taxon>Magnoliopsida</taxon>
        <taxon>Liliopsida</taxon>
        <taxon>Poales</taxon>
        <taxon>Poaceae</taxon>
        <taxon>BOP clade</taxon>
        <taxon>Pooideae</taxon>
        <taxon>Triticodae</taxon>
        <taxon>Triticeae</taxon>
        <taxon>Triticinae</taxon>
        <taxon>Triticum</taxon>
    </lineage>
</organism>
<dbReference type="SUPFAM" id="SSF57889">
    <property type="entry name" value="Cysteine-rich domain"/>
    <property type="match status" value="2"/>
</dbReference>
<evidence type="ECO:0000313" key="4">
    <source>
        <dbReference type="Proteomes" id="UP000019116"/>
    </source>
</evidence>
<dbReference type="Gramene" id="TraesCS7D03G1301400.1">
    <property type="protein sequence ID" value="TraesCS7D03G1301400.1.CDS"/>
    <property type="gene ID" value="TraesCS7D03G1301400"/>
</dbReference>
<dbReference type="AlphaFoldDB" id="A0A3B6TTQ0"/>
<dbReference type="OMA" id="VIHESCA"/>
<sequence>MAQPQQQDTVISHFSHPYPGHELVKRHYTGPFRCDMCWEKLSGTAYGCGAGCDFVIHESCAGHAPTLSSPELHAHPLVLVQTHRDATLSCDVCLGRCAPGSFLYRCPPCVFDMHLTCARLPQVVPSARDSMHDLRLVVADGRCAACDSGAGRASYYRCTACNLDFHISCAATIGDNNSAREAQVALEAEIVGQRIDEQARNDMLDLFSPSYTVRREYF</sequence>
<accession>A0A3B6TTQ0</accession>
<protein>
    <recommendedName>
        <fullName evidence="2">DC1 domain-containing protein</fullName>
    </recommendedName>
</protein>
<keyword evidence="1" id="KW-0677">Repeat</keyword>
<dbReference type="Proteomes" id="UP000019116">
    <property type="component" value="Chromosome 7D"/>
</dbReference>
<reference evidence="3" key="2">
    <citation type="submission" date="2018-10" db="UniProtKB">
        <authorList>
            <consortium name="EnsemblPlants"/>
        </authorList>
    </citation>
    <scope>IDENTIFICATION</scope>
</reference>
<keyword evidence="4" id="KW-1185">Reference proteome</keyword>
<evidence type="ECO:0000256" key="1">
    <source>
        <dbReference type="ARBA" id="ARBA00022737"/>
    </source>
</evidence>
<dbReference type="PANTHER" id="PTHR47841:SF7">
    <property type="entry name" value="CYSTEINE_HISTIDINE-RICH C1 DOMAIN PROTEIN"/>
    <property type="match status" value="1"/>
</dbReference>
<feature type="domain" description="DC1" evidence="2">
    <location>
        <begin position="132"/>
        <end position="170"/>
    </location>
</feature>
<name>A0A3B6TTQ0_WHEAT</name>
<evidence type="ECO:0000259" key="2">
    <source>
        <dbReference type="Pfam" id="PF03107"/>
    </source>
</evidence>
<proteinExistence type="predicted"/>
<dbReference type="InterPro" id="IPR046349">
    <property type="entry name" value="C1-like_sf"/>
</dbReference>
<reference evidence="3" key="1">
    <citation type="submission" date="2018-08" db="EMBL/GenBank/DDBJ databases">
        <authorList>
            <person name="Rossello M."/>
        </authorList>
    </citation>
    <scope>NUCLEOTIDE SEQUENCE [LARGE SCALE GENOMIC DNA]</scope>
    <source>
        <strain evidence="3">cv. Chinese Spring</strain>
    </source>
</reference>
<dbReference type="Gramene" id="TraesCS7D02G545500.1">
    <property type="protein sequence ID" value="TraesCS7D02G545500.1"/>
    <property type="gene ID" value="TraesCS7D02G545500"/>
</dbReference>